<name>A0A9N9WXR8_9DIPT</name>
<sequence length="351" mass="39772">MITVTISNSRLPCFPCNIDKFFELIQFLNISNSTIKKFSLNDLEGFTNLKNVSLDGNNITEFETKSGSSIVIYLKNNNIMFDSNSISSSNTTKLVMIIIVLVILLIGTNAALLIKIRKNSQITTNVNSDTELSVIRYEEVNKNLIYNPLNGIKIDNLYSEVTNYEELVSTKAKDFGHTEVLKNITNSFSKCPSDSTPDLNFILCVSLLSVIVLLLIVNVILFVNVKKSLKPEKSLKNEPQTYSTLYELQNFSRIQDNHYELNSIKNYEGTNDQIGQLNYSEQQEYEEIPENAYNRSQLSNYADDFYQESSNLKDTNLDANVDKAAEDFAEGYNQINGDKNSDSKDDNMLYS</sequence>
<keyword evidence="2" id="KW-1133">Transmembrane helix</keyword>
<evidence type="ECO:0000313" key="3">
    <source>
        <dbReference type="EMBL" id="CAG9810204.1"/>
    </source>
</evidence>
<keyword evidence="2" id="KW-0472">Membrane</keyword>
<protein>
    <submittedName>
        <fullName evidence="3">Uncharacterized protein</fullName>
    </submittedName>
</protein>
<dbReference type="SUPFAM" id="SSF52058">
    <property type="entry name" value="L domain-like"/>
    <property type="match status" value="1"/>
</dbReference>
<dbReference type="EMBL" id="OU895880">
    <property type="protein sequence ID" value="CAG9810204.1"/>
    <property type="molecule type" value="Genomic_DNA"/>
</dbReference>
<keyword evidence="2" id="KW-0812">Transmembrane</keyword>
<dbReference type="AlphaFoldDB" id="A0A9N9WXR8"/>
<organism evidence="3 4">
    <name type="scientific">Chironomus riparius</name>
    <dbReference type="NCBI Taxonomy" id="315576"/>
    <lineage>
        <taxon>Eukaryota</taxon>
        <taxon>Metazoa</taxon>
        <taxon>Ecdysozoa</taxon>
        <taxon>Arthropoda</taxon>
        <taxon>Hexapoda</taxon>
        <taxon>Insecta</taxon>
        <taxon>Pterygota</taxon>
        <taxon>Neoptera</taxon>
        <taxon>Endopterygota</taxon>
        <taxon>Diptera</taxon>
        <taxon>Nematocera</taxon>
        <taxon>Chironomoidea</taxon>
        <taxon>Chironomidae</taxon>
        <taxon>Chironominae</taxon>
        <taxon>Chironomus</taxon>
    </lineage>
</organism>
<feature type="region of interest" description="Disordered" evidence="1">
    <location>
        <begin position="332"/>
        <end position="351"/>
    </location>
</feature>
<evidence type="ECO:0000256" key="1">
    <source>
        <dbReference type="SAM" id="MobiDB-lite"/>
    </source>
</evidence>
<gene>
    <name evidence="3" type="ORF">CHIRRI_LOCUS13021</name>
</gene>
<evidence type="ECO:0000256" key="2">
    <source>
        <dbReference type="SAM" id="Phobius"/>
    </source>
</evidence>
<dbReference type="Proteomes" id="UP001153620">
    <property type="component" value="Chromosome 4"/>
</dbReference>
<accession>A0A9N9WXR8</accession>
<feature type="transmembrane region" description="Helical" evidence="2">
    <location>
        <begin position="199"/>
        <end position="223"/>
    </location>
</feature>
<reference evidence="3" key="2">
    <citation type="submission" date="2022-10" db="EMBL/GenBank/DDBJ databases">
        <authorList>
            <consortium name="ENA_rothamsted_submissions"/>
            <consortium name="culmorum"/>
            <person name="King R."/>
        </authorList>
    </citation>
    <scope>NUCLEOTIDE SEQUENCE</scope>
</reference>
<feature type="transmembrane region" description="Helical" evidence="2">
    <location>
        <begin position="94"/>
        <end position="114"/>
    </location>
</feature>
<evidence type="ECO:0000313" key="4">
    <source>
        <dbReference type="Proteomes" id="UP001153620"/>
    </source>
</evidence>
<proteinExistence type="predicted"/>
<reference evidence="3" key="1">
    <citation type="submission" date="2022-01" db="EMBL/GenBank/DDBJ databases">
        <authorList>
            <person name="King R."/>
        </authorList>
    </citation>
    <scope>NUCLEOTIDE SEQUENCE</scope>
</reference>
<feature type="compositionally biased region" description="Basic and acidic residues" evidence="1">
    <location>
        <begin position="339"/>
        <end position="351"/>
    </location>
</feature>
<keyword evidence="4" id="KW-1185">Reference proteome</keyword>